<dbReference type="AlphaFoldDB" id="X1HT42"/>
<accession>X1HT42</accession>
<name>X1HT42_9ZZZZ</name>
<dbReference type="EMBL" id="BARU01027357">
    <property type="protein sequence ID" value="GAH73346.1"/>
    <property type="molecule type" value="Genomic_DNA"/>
</dbReference>
<feature type="non-terminal residue" evidence="1">
    <location>
        <position position="181"/>
    </location>
</feature>
<organism evidence="1">
    <name type="scientific">marine sediment metagenome</name>
    <dbReference type="NCBI Taxonomy" id="412755"/>
    <lineage>
        <taxon>unclassified sequences</taxon>
        <taxon>metagenomes</taxon>
        <taxon>ecological metagenomes</taxon>
    </lineage>
</organism>
<sequence>MLFDKILGNSNIKNVLWKKEINKWLLYVNSKGELKRFISRFMKMDNRKINEALSEISSAYFLENILNFKVTNWEVPTKNSKNVDFVIELNSEEVYCEVKSPSWQSELTEREKLGVRKVQGKYKKNEVRFFGHWRNIWYAIKKAYPKFLSDCKNLAIINDDLFTGILDFPNDTAIKIALFND</sequence>
<evidence type="ECO:0000313" key="1">
    <source>
        <dbReference type="EMBL" id="GAH73346.1"/>
    </source>
</evidence>
<protein>
    <submittedName>
        <fullName evidence="1">Uncharacterized protein</fullName>
    </submittedName>
</protein>
<gene>
    <name evidence="1" type="ORF">S03H2_43804</name>
</gene>
<reference evidence="1" key="1">
    <citation type="journal article" date="2014" name="Front. Microbiol.">
        <title>High frequency of phylogenetically diverse reductive dehalogenase-homologous genes in deep subseafloor sedimentary metagenomes.</title>
        <authorList>
            <person name="Kawai M."/>
            <person name="Futagami T."/>
            <person name="Toyoda A."/>
            <person name="Takaki Y."/>
            <person name="Nishi S."/>
            <person name="Hori S."/>
            <person name="Arai W."/>
            <person name="Tsubouchi T."/>
            <person name="Morono Y."/>
            <person name="Uchiyama I."/>
            <person name="Ito T."/>
            <person name="Fujiyama A."/>
            <person name="Inagaki F."/>
            <person name="Takami H."/>
        </authorList>
    </citation>
    <scope>NUCLEOTIDE SEQUENCE</scope>
    <source>
        <strain evidence="1">Expedition CK06-06</strain>
    </source>
</reference>
<comment type="caution">
    <text evidence="1">The sequence shown here is derived from an EMBL/GenBank/DDBJ whole genome shotgun (WGS) entry which is preliminary data.</text>
</comment>
<proteinExistence type="predicted"/>